<feature type="transmembrane region" description="Helical" evidence="12">
    <location>
        <begin position="121"/>
        <end position="138"/>
    </location>
</feature>
<dbReference type="PANTHER" id="PTHR30622">
    <property type="entry name" value="UNDECAPRENYL-DIPHOSPHATASE"/>
    <property type="match status" value="1"/>
</dbReference>
<feature type="transmembrane region" description="Helical" evidence="12">
    <location>
        <begin position="291"/>
        <end position="316"/>
    </location>
</feature>
<evidence type="ECO:0000256" key="9">
    <source>
        <dbReference type="ARBA" id="ARBA00023136"/>
    </source>
</evidence>
<feature type="transmembrane region" description="Helical" evidence="12">
    <location>
        <begin position="21"/>
        <end position="39"/>
    </location>
</feature>
<dbReference type="EC" id="3.6.1.27" evidence="3"/>
<keyword evidence="7" id="KW-0378">Hydrolase</keyword>
<comment type="catalytic activity">
    <reaction evidence="11">
        <text>di-trans,octa-cis-undecaprenyl diphosphate + H2O = di-trans,octa-cis-undecaprenyl phosphate + phosphate + H(+)</text>
        <dbReference type="Rhea" id="RHEA:28094"/>
        <dbReference type="ChEBI" id="CHEBI:15377"/>
        <dbReference type="ChEBI" id="CHEBI:15378"/>
        <dbReference type="ChEBI" id="CHEBI:43474"/>
        <dbReference type="ChEBI" id="CHEBI:58405"/>
        <dbReference type="ChEBI" id="CHEBI:60392"/>
        <dbReference type="EC" id="3.6.1.27"/>
    </reaction>
</comment>
<keyword evidence="5" id="KW-1003">Cell membrane</keyword>
<organism evidence="13">
    <name type="scientific">freshwater metagenome</name>
    <dbReference type="NCBI Taxonomy" id="449393"/>
    <lineage>
        <taxon>unclassified sequences</taxon>
        <taxon>metagenomes</taxon>
        <taxon>ecological metagenomes</taxon>
    </lineage>
</organism>
<proteinExistence type="inferred from homology"/>
<feature type="transmembrane region" description="Helical" evidence="12">
    <location>
        <begin position="221"/>
        <end position="240"/>
    </location>
</feature>
<evidence type="ECO:0000256" key="6">
    <source>
        <dbReference type="ARBA" id="ARBA00022692"/>
    </source>
</evidence>
<dbReference type="GO" id="GO:0050380">
    <property type="term" value="F:undecaprenyl-diphosphatase activity"/>
    <property type="evidence" value="ECO:0007669"/>
    <property type="project" value="UniProtKB-EC"/>
</dbReference>
<dbReference type="PANTHER" id="PTHR30622:SF3">
    <property type="entry name" value="UNDECAPRENYL-DIPHOSPHATASE"/>
    <property type="match status" value="1"/>
</dbReference>
<reference evidence="13" key="1">
    <citation type="submission" date="2020-05" db="EMBL/GenBank/DDBJ databases">
        <authorList>
            <person name="Chiriac C."/>
            <person name="Salcher M."/>
            <person name="Ghai R."/>
            <person name="Kavagutti S V."/>
        </authorList>
    </citation>
    <scope>NUCLEOTIDE SEQUENCE</scope>
</reference>
<sequence>MSFPSSPASSALQSQPARGRSLLAGAIVIIAALLMTLTFTPTHPAGATAAESASDVVEAPSPGVGDSAAADSQMTTWKAIILGAVEGITEYLPISSTGHLIVTQRILGIGDTSATKDAADTYAIAIQLGAILAVLILYRRRILTVFQGLLGRNVEGRTLLVALTIAFLPAVVVGVLFEKPIKENLLGTGPVIAAWIVGGVLLLVLAPRIRPDRPGLSVTNIGPRQAIIIGAVQVLAMWPGTSRSLVTILAALAVGTTLAAAVEFSFLLGLMTLGAATIYEGAKNGSKVIDAYGWVDPLVGLVVAFVSAVVAVRWMVSWLQTRSLAVFGWERLVAAAITIGLIATSVI</sequence>
<feature type="transmembrane region" description="Helical" evidence="12">
    <location>
        <begin position="189"/>
        <end position="209"/>
    </location>
</feature>
<evidence type="ECO:0000256" key="3">
    <source>
        <dbReference type="ARBA" id="ARBA00012374"/>
    </source>
</evidence>
<dbReference type="EMBL" id="CAEZUP010000183">
    <property type="protein sequence ID" value="CAB4628666.1"/>
    <property type="molecule type" value="Genomic_DNA"/>
</dbReference>
<keyword evidence="6 12" id="KW-0812">Transmembrane</keyword>
<evidence type="ECO:0000256" key="12">
    <source>
        <dbReference type="SAM" id="Phobius"/>
    </source>
</evidence>
<dbReference type="AlphaFoldDB" id="A0A6J6IVV8"/>
<gene>
    <name evidence="13" type="ORF">UFOPK1835_02282</name>
</gene>
<evidence type="ECO:0000313" key="13">
    <source>
        <dbReference type="EMBL" id="CAB4628666.1"/>
    </source>
</evidence>
<dbReference type="HAMAP" id="MF_01006">
    <property type="entry name" value="Undec_diphosphatase"/>
    <property type="match status" value="1"/>
</dbReference>
<evidence type="ECO:0000256" key="2">
    <source>
        <dbReference type="ARBA" id="ARBA00010621"/>
    </source>
</evidence>
<evidence type="ECO:0000256" key="1">
    <source>
        <dbReference type="ARBA" id="ARBA00004651"/>
    </source>
</evidence>
<accession>A0A6J6IVV8</accession>
<name>A0A6J6IVV8_9ZZZZ</name>
<evidence type="ECO:0000256" key="11">
    <source>
        <dbReference type="ARBA" id="ARBA00047594"/>
    </source>
</evidence>
<evidence type="ECO:0000256" key="10">
    <source>
        <dbReference type="ARBA" id="ARBA00032707"/>
    </source>
</evidence>
<feature type="transmembrane region" description="Helical" evidence="12">
    <location>
        <begin position="328"/>
        <end position="346"/>
    </location>
</feature>
<keyword evidence="9 12" id="KW-0472">Membrane</keyword>
<dbReference type="InterPro" id="IPR003824">
    <property type="entry name" value="UppP"/>
</dbReference>
<dbReference type="Pfam" id="PF02673">
    <property type="entry name" value="BacA"/>
    <property type="match status" value="1"/>
</dbReference>
<comment type="similarity">
    <text evidence="2">Belongs to the UppP family.</text>
</comment>
<evidence type="ECO:0000256" key="7">
    <source>
        <dbReference type="ARBA" id="ARBA00022801"/>
    </source>
</evidence>
<dbReference type="GO" id="GO:0005886">
    <property type="term" value="C:plasma membrane"/>
    <property type="evidence" value="ECO:0007669"/>
    <property type="project" value="UniProtKB-SubCell"/>
</dbReference>
<keyword evidence="8 12" id="KW-1133">Transmembrane helix</keyword>
<protein>
    <recommendedName>
        <fullName evidence="4">Undecaprenyl-diphosphatase</fullName>
        <ecNumber evidence="3">3.6.1.27</ecNumber>
    </recommendedName>
    <alternativeName>
        <fullName evidence="10">Undecaprenyl pyrophosphate phosphatase</fullName>
    </alternativeName>
</protein>
<comment type="subcellular location">
    <subcellularLocation>
        <location evidence="1">Cell membrane</location>
        <topology evidence="1">Multi-pass membrane protein</topology>
    </subcellularLocation>
</comment>
<feature type="transmembrane region" description="Helical" evidence="12">
    <location>
        <begin position="159"/>
        <end position="177"/>
    </location>
</feature>
<evidence type="ECO:0000256" key="4">
    <source>
        <dbReference type="ARBA" id="ARBA00021581"/>
    </source>
</evidence>
<evidence type="ECO:0000256" key="5">
    <source>
        <dbReference type="ARBA" id="ARBA00022475"/>
    </source>
</evidence>
<evidence type="ECO:0000256" key="8">
    <source>
        <dbReference type="ARBA" id="ARBA00022989"/>
    </source>
</evidence>
<feature type="transmembrane region" description="Helical" evidence="12">
    <location>
        <begin position="246"/>
        <end position="279"/>
    </location>
</feature>